<dbReference type="EMBL" id="BLAY01000115">
    <property type="protein sequence ID" value="GET41254.1"/>
    <property type="molecule type" value="Genomic_DNA"/>
</dbReference>
<evidence type="ECO:0000313" key="1">
    <source>
        <dbReference type="EMBL" id="GET41254.1"/>
    </source>
</evidence>
<dbReference type="Proteomes" id="UP001050975">
    <property type="component" value="Unassembled WGS sequence"/>
</dbReference>
<evidence type="ECO:0008006" key="3">
    <source>
        <dbReference type="Google" id="ProtNLM"/>
    </source>
</evidence>
<reference evidence="1" key="1">
    <citation type="submission" date="2019-10" db="EMBL/GenBank/DDBJ databases">
        <title>Draft genome sequece of Microseira wollei NIES-4236.</title>
        <authorList>
            <person name="Yamaguchi H."/>
            <person name="Suzuki S."/>
            <person name="Kawachi M."/>
        </authorList>
    </citation>
    <scope>NUCLEOTIDE SEQUENCE</scope>
    <source>
        <strain evidence="1">NIES-4236</strain>
    </source>
</reference>
<accession>A0AAV3XFT3</accession>
<gene>
    <name evidence="1" type="ORF">MiSe_60660</name>
</gene>
<keyword evidence="2" id="KW-1185">Reference proteome</keyword>
<evidence type="ECO:0000313" key="2">
    <source>
        <dbReference type="Proteomes" id="UP001050975"/>
    </source>
</evidence>
<protein>
    <recommendedName>
        <fullName evidence="3">Phycobilisome protein</fullName>
    </recommendedName>
</protein>
<comment type="caution">
    <text evidence="1">The sequence shown here is derived from an EMBL/GenBank/DDBJ whole genome shotgun (WGS) entry which is preliminary data.</text>
</comment>
<organism evidence="1 2">
    <name type="scientific">Microseira wollei NIES-4236</name>
    <dbReference type="NCBI Taxonomy" id="2530354"/>
    <lineage>
        <taxon>Bacteria</taxon>
        <taxon>Bacillati</taxon>
        <taxon>Cyanobacteriota</taxon>
        <taxon>Cyanophyceae</taxon>
        <taxon>Oscillatoriophycideae</taxon>
        <taxon>Aerosakkonematales</taxon>
        <taxon>Aerosakkonemataceae</taxon>
        <taxon>Microseira</taxon>
    </lineage>
</organism>
<proteinExistence type="predicted"/>
<dbReference type="AlphaFoldDB" id="A0AAV3XFT3"/>
<name>A0AAV3XFT3_9CYAN</name>
<sequence>MSATITISPDEIRQIFQPRRSNSSRLWELTQKANALAVMVEEHWEEFPDPKRELLATFAYEVIEPPKGIQGIFLVLANRLYLAWIVLKGEQDAFIAYSGAFGRLINAILAKIEQEDIAYQKALSDALEEAFANLETREAMTAEEACERLRRISDQALREL</sequence>